<name>A0ABM7WQD2_9BACT</name>
<reference evidence="2" key="1">
    <citation type="journal article" date="2022" name="Int. J. Syst. Evol. Microbiol.">
        <title>Anaeromyxobacter oryzae sp. nov., Anaeromyxobacter diazotrophicus sp. nov. and Anaeromyxobacter paludicola sp. nov., isolated from paddy soils.</title>
        <authorList>
            <person name="Itoh H."/>
            <person name="Xu Z."/>
            <person name="Mise K."/>
            <person name="Masuda Y."/>
            <person name="Ushijima N."/>
            <person name="Hayakawa C."/>
            <person name="Shiratori Y."/>
            <person name="Senoo K."/>
        </authorList>
    </citation>
    <scope>NUCLEOTIDE SEQUENCE [LARGE SCALE GENOMIC DNA]</scope>
    <source>
        <strain evidence="2">Red232</strain>
    </source>
</reference>
<dbReference type="RefSeq" id="WP_248358418.1">
    <property type="nucleotide sequence ID" value="NZ_AP025591.1"/>
</dbReference>
<dbReference type="EMBL" id="AP025591">
    <property type="protein sequence ID" value="BDG01671.1"/>
    <property type="molecule type" value="Genomic_DNA"/>
</dbReference>
<organism evidence="1 2">
    <name type="scientific">Anaeromyxobacter oryzae</name>
    <dbReference type="NCBI Taxonomy" id="2918170"/>
    <lineage>
        <taxon>Bacteria</taxon>
        <taxon>Pseudomonadati</taxon>
        <taxon>Myxococcota</taxon>
        <taxon>Myxococcia</taxon>
        <taxon>Myxococcales</taxon>
        <taxon>Cystobacterineae</taxon>
        <taxon>Anaeromyxobacteraceae</taxon>
        <taxon>Anaeromyxobacter</taxon>
    </lineage>
</organism>
<proteinExistence type="predicted"/>
<sequence>MITTIDRGDVIHFAGRHHLSPALRDGVPVLAGHGDPAGRCGWATFFAELGGRGLAARLDPEDGGSFAAVPRTEAGAAHAARRPPVAEARRFVEALRGRFSPGG</sequence>
<accession>A0ABM7WQD2</accession>
<dbReference type="Proteomes" id="UP001162891">
    <property type="component" value="Chromosome"/>
</dbReference>
<protein>
    <submittedName>
        <fullName evidence="1">Uncharacterized protein</fullName>
    </submittedName>
</protein>
<evidence type="ECO:0000313" key="1">
    <source>
        <dbReference type="EMBL" id="BDG01671.1"/>
    </source>
</evidence>
<gene>
    <name evidence="1" type="ORF">AMOR_06670</name>
</gene>
<evidence type="ECO:0000313" key="2">
    <source>
        <dbReference type="Proteomes" id="UP001162891"/>
    </source>
</evidence>
<keyword evidence="2" id="KW-1185">Reference proteome</keyword>